<dbReference type="SMART" id="SM00028">
    <property type="entry name" value="TPR"/>
    <property type="match status" value="7"/>
</dbReference>
<organism evidence="1 2">
    <name type="scientific">Robiginitalea myxolifaciens</name>
    <dbReference type="NCBI Taxonomy" id="400055"/>
    <lineage>
        <taxon>Bacteria</taxon>
        <taxon>Pseudomonadati</taxon>
        <taxon>Bacteroidota</taxon>
        <taxon>Flavobacteriia</taxon>
        <taxon>Flavobacteriales</taxon>
        <taxon>Flavobacteriaceae</taxon>
        <taxon>Robiginitalea</taxon>
    </lineage>
</organism>
<dbReference type="Pfam" id="PF13432">
    <property type="entry name" value="TPR_16"/>
    <property type="match status" value="1"/>
</dbReference>
<reference evidence="1 2" key="1">
    <citation type="submission" date="2016-10" db="EMBL/GenBank/DDBJ databases">
        <authorList>
            <person name="de Groot N.N."/>
        </authorList>
    </citation>
    <scope>NUCLEOTIDE SEQUENCE [LARGE SCALE GENOMIC DNA]</scope>
    <source>
        <strain evidence="1 2">DSM 21019</strain>
    </source>
</reference>
<name>A0A1I6FUV7_9FLAO</name>
<dbReference type="STRING" id="400055.SAMN04490243_0717"/>
<protein>
    <submittedName>
        <fullName evidence="1">Tetratricopeptide repeat-containing protein</fullName>
    </submittedName>
</protein>
<dbReference type="Pfam" id="PF13174">
    <property type="entry name" value="TPR_6"/>
    <property type="match status" value="1"/>
</dbReference>
<dbReference type="PANTHER" id="PTHR12558">
    <property type="entry name" value="CELL DIVISION CYCLE 16,23,27"/>
    <property type="match status" value="1"/>
</dbReference>
<dbReference type="EMBL" id="FOYQ01000001">
    <property type="protein sequence ID" value="SFR33698.1"/>
    <property type="molecule type" value="Genomic_DNA"/>
</dbReference>
<evidence type="ECO:0000313" key="1">
    <source>
        <dbReference type="EMBL" id="SFR33698.1"/>
    </source>
</evidence>
<gene>
    <name evidence="1" type="ORF">SAMN04490243_0717</name>
</gene>
<proteinExistence type="predicted"/>
<accession>A0A1I6FUV7</accession>
<dbReference type="OrthoDB" id="9810596at2"/>
<dbReference type="Gene3D" id="1.25.40.10">
    <property type="entry name" value="Tetratricopeptide repeat domain"/>
    <property type="match status" value="1"/>
</dbReference>
<dbReference type="SUPFAM" id="SSF48452">
    <property type="entry name" value="TPR-like"/>
    <property type="match status" value="1"/>
</dbReference>
<dbReference type="RefSeq" id="WP_092980740.1">
    <property type="nucleotide sequence ID" value="NZ_FOYQ01000001.1"/>
</dbReference>
<dbReference type="InterPro" id="IPR011990">
    <property type="entry name" value="TPR-like_helical_dom_sf"/>
</dbReference>
<dbReference type="PANTHER" id="PTHR12558:SF44">
    <property type="entry name" value="TETRATRICOPEPTIDE REPEAT-CONTAINING PROTEIN"/>
    <property type="match status" value="1"/>
</dbReference>
<dbReference type="AlphaFoldDB" id="A0A1I6FUV7"/>
<dbReference type="Proteomes" id="UP000199534">
    <property type="component" value="Unassembled WGS sequence"/>
</dbReference>
<dbReference type="SUPFAM" id="SSF81901">
    <property type="entry name" value="HCP-like"/>
    <property type="match status" value="1"/>
</dbReference>
<sequence>MFFLLGVVTQVRAQEVRNPARADSLYAVGNYNAAIRAYSKLEDRRAQLQIARAYNAIGLERKAREQYEELVTQYPAWALSRFELARMHYKDKNYLIAAKHLDTLLQQHPGQSEFLFYRGLMDFSRANPEGAIKNWREAIAQDTTHLRAIMSLSTQYIRQNEPDSALLFTELGMRTNPNHPVLINLKGQALYNRDSFREAIPEFWRLIAMGEEKDHIWEKLGESYIVLSRLDSARIAFRNLETFEGSEAMAYYGMGRTFELEFQRDSARIYFKKAIAAKEPALAAEHQALGRLEQGAKNFELALKYYLLVREEIGPSLRVDYQICTLMDKTYADREVVARAYEDYLNTYGKYDNYFTNTARKRLRQLAEESADNPK</sequence>
<evidence type="ECO:0000313" key="2">
    <source>
        <dbReference type="Proteomes" id="UP000199534"/>
    </source>
</evidence>
<keyword evidence="2" id="KW-1185">Reference proteome</keyword>
<dbReference type="GO" id="GO:0051301">
    <property type="term" value="P:cell division"/>
    <property type="evidence" value="ECO:0007669"/>
    <property type="project" value="TreeGrafter"/>
</dbReference>
<dbReference type="InterPro" id="IPR019734">
    <property type="entry name" value="TPR_rpt"/>
</dbReference>